<protein>
    <recommendedName>
        <fullName evidence="5">Phenylalanyl-tRNA synthetase subunit beta</fullName>
    </recommendedName>
</protein>
<comment type="caution">
    <text evidence="3">The sequence shown here is derived from an EMBL/GenBank/DDBJ whole genome shotgun (WGS) entry which is preliminary data.</text>
</comment>
<evidence type="ECO:0000256" key="2">
    <source>
        <dbReference type="SAM" id="Phobius"/>
    </source>
</evidence>
<dbReference type="RefSeq" id="WP_170133803.1">
    <property type="nucleotide sequence ID" value="NZ_QKZL01000001.1"/>
</dbReference>
<keyword evidence="2" id="KW-1133">Transmembrane helix</keyword>
<feature type="transmembrane region" description="Helical" evidence="2">
    <location>
        <begin position="42"/>
        <end position="59"/>
    </location>
</feature>
<evidence type="ECO:0000313" key="4">
    <source>
        <dbReference type="Proteomes" id="UP000248916"/>
    </source>
</evidence>
<keyword evidence="2" id="KW-0472">Membrane</keyword>
<proteinExistence type="predicted"/>
<dbReference type="Proteomes" id="UP000248916">
    <property type="component" value="Unassembled WGS sequence"/>
</dbReference>
<keyword evidence="4" id="KW-1185">Reference proteome</keyword>
<organism evidence="3 4">
    <name type="scientific">Palleronia aestuarii</name>
    <dbReference type="NCBI Taxonomy" id="568105"/>
    <lineage>
        <taxon>Bacteria</taxon>
        <taxon>Pseudomonadati</taxon>
        <taxon>Pseudomonadota</taxon>
        <taxon>Alphaproteobacteria</taxon>
        <taxon>Rhodobacterales</taxon>
        <taxon>Roseobacteraceae</taxon>
        <taxon>Palleronia</taxon>
    </lineage>
</organism>
<accession>A0A2W7NI86</accession>
<evidence type="ECO:0008006" key="5">
    <source>
        <dbReference type="Google" id="ProtNLM"/>
    </source>
</evidence>
<dbReference type="AlphaFoldDB" id="A0A2W7NI86"/>
<reference evidence="3 4" key="1">
    <citation type="submission" date="2018-06" db="EMBL/GenBank/DDBJ databases">
        <title>Genomic Encyclopedia of Archaeal and Bacterial Type Strains, Phase II (KMG-II): from individual species to whole genera.</title>
        <authorList>
            <person name="Goeker M."/>
        </authorList>
    </citation>
    <scope>NUCLEOTIDE SEQUENCE [LARGE SCALE GENOMIC DNA]</scope>
    <source>
        <strain evidence="3 4">DSM 22009</strain>
    </source>
</reference>
<feature type="region of interest" description="Disordered" evidence="1">
    <location>
        <begin position="64"/>
        <end position="92"/>
    </location>
</feature>
<evidence type="ECO:0000313" key="3">
    <source>
        <dbReference type="EMBL" id="PZX19580.1"/>
    </source>
</evidence>
<gene>
    <name evidence="3" type="ORF">LX81_00036</name>
</gene>
<evidence type="ECO:0000256" key="1">
    <source>
        <dbReference type="SAM" id="MobiDB-lite"/>
    </source>
</evidence>
<dbReference type="EMBL" id="QKZL01000001">
    <property type="protein sequence ID" value="PZX19580.1"/>
    <property type="molecule type" value="Genomic_DNA"/>
</dbReference>
<name>A0A2W7NI86_9RHOB</name>
<sequence length="92" mass="10358">MKWVKLAAILLLASLVVAGHVGLWLSDEWSREAKVRLTVLNAIGWSVVILPALGVARWASAHRGSEEGDAERRPRAQRQQDPKKFRRDDFLS</sequence>
<keyword evidence="2" id="KW-0812">Transmembrane</keyword>